<protein>
    <recommendedName>
        <fullName evidence="1">Beta-lactamase hydrolase-like protein phosphatase-like domain-containing protein</fullName>
    </recommendedName>
</protein>
<organism evidence="2 3">
    <name type="scientific">Limnobacter litoralis</name>
    <dbReference type="NCBI Taxonomy" id="481366"/>
    <lineage>
        <taxon>Bacteria</taxon>
        <taxon>Pseudomonadati</taxon>
        <taxon>Pseudomonadota</taxon>
        <taxon>Betaproteobacteria</taxon>
        <taxon>Burkholderiales</taxon>
        <taxon>Burkholderiaceae</taxon>
        <taxon>Limnobacter</taxon>
    </lineage>
</organism>
<accession>A0ABQ5YNM4</accession>
<dbReference type="InterPro" id="IPR029021">
    <property type="entry name" value="Prot-tyrosine_phosphatase-like"/>
</dbReference>
<dbReference type="InterPro" id="IPR005939">
    <property type="entry name" value="BLH_phosphatase-like"/>
</dbReference>
<evidence type="ECO:0000313" key="3">
    <source>
        <dbReference type="Proteomes" id="UP001156664"/>
    </source>
</evidence>
<keyword evidence="3" id="KW-1185">Reference proteome</keyword>
<dbReference type="Pfam" id="PF04273">
    <property type="entry name" value="BLH_phosphatase"/>
    <property type="match status" value="1"/>
</dbReference>
<dbReference type="SUPFAM" id="SSF52799">
    <property type="entry name" value="(Phosphotyrosine protein) phosphatases II"/>
    <property type="match status" value="1"/>
</dbReference>
<gene>
    <name evidence="2" type="ORF">GCM10007875_12980</name>
</gene>
<feature type="domain" description="Beta-lactamase hydrolase-like protein phosphatase-like" evidence="1">
    <location>
        <begin position="3"/>
        <end position="110"/>
    </location>
</feature>
<proteinExistence type="predicted"/>
<dbReference type="Proteomes" id="UP001156664">
    <property type="component" value="Unassembled WGS sequence"/>
</dbReference>
<evidence type="ECO:0000313" key="2">
    <source>
        <dbReference type="EMBL" id="GLR26210.1"/>
    </source>
</evidence>
<dbReference type="RefSeq" id="WP_284280704.1">
    <property type="nucleotide sequence ID" value="NZ_BSOJ01000012.1"/>
</dbReference>
<dbReference type="Gene3D" id="3.90.190.10">
    <property type="entry name" value="Protein tyrosine phosphatase superfamily"/>
    <property type="match status" value="1"/>
</dbReference>
<evidence type="ECO:0000259" key="1">
    <source>
        <dbReference type="Pfam" id="PF04273"/>
    </source>
</evidence>
<comment type="caution">
    <text evidence="2">The sequence shown here is derived from an EMBL/GenBank/DDBJ whole genome shotgun (WGS) entry which is preliminary data.</text>
</comment>
<sequence length="114" mass="12154">MSLKKLAEDIAVCGQLLPADLPAIAAEGYKTLINNRPDNEGADQPARADLEAKARELGMTIHYLPMATGTPPSVELLQAFNAIFESAEKPVLAFCRTGNRSGQIYSGAMALKGH</sequence>
<dbReference type="EMBL" id="BSOJ01000012">
    <property type="protein sequence ID" value="GLR26210.1"/>
    <property type="molecule type" value="Genomic_DNA"/>
</dbReference>
<name>A0ABQ5YNM4_9BURK</name>
<dbReference type="NCBIfam" id="TIGR01244">
    <property type="entry name" value="TIGR01244 family sulfur transferase"/>
    <property type="match status" value="1"/>
</dbReference>
<reference evidence="3" key="1">
    <citation type="journal article" date="2019" name="Int. J. Syst. Evol. Microbiol.">
        <title>The Global Catalogue of Microorganisms (GCM) 10K type strain sequencing project: providing services to taxonomists for standard genome sequencing and annotation.</title>
        <authorList>
            <consortium name="The Broad Institute Genomics Platform"/>
            <consortium name="The Broad Institute Genome Sequencing Center for Infectious Disease"/>
            <person name="Wu L."/>
            <person name="Ma J."/>
        </authorList>
    </citation>
    <scope>NUCLEOTIDE SEQUENCE [LARGE SCALE GENOMIC DNA]</scope>
    <source>
        <strain evidence="3">NBRC 105857</strain>
    </source>
</reference>